<dbReference type="InterPro" id="IPR023214">
    <property type="entry name" value="HAD_sf"/>
</dbReference>
<dbReference type="PANTHER" id="PTHR43316:SF9">
    <property type="entry name" value="ACID DEHALOGENASE, PUTATIVE (AFU_ORTHOLOGUE AFUA_6G14460)-RELATED"/>
    <property type="match status" value="1"/>
</dbReference>
<dbReference type="OrthoDB" id="9785638at2"/>
<gene>
    <name evidence="2" type="ORF">SAMN05216241_10984</name>
</gene>
<dbReference type="STRING" id="1082479.SAMN05216241_10984"/>
<dbReference type="Gene3D" id="1.10.150.750">
    <property type="match status" value="1"/>
</dbReference>
<evidence type="ECO:0000313" key="2">
    <source>
        <dbReference type="EMBL" id="SDG34590.1"/>
    </source>
</evidence>
<dbReference type="InterPro" id="IPR036412">
    <property type="entry name" value="HAD-like_sf"/>
</dbReference>
<dbReference type="Gene3D" id="3.40.50.1000">
    <property type="entry name" value="HAD superfamily/HAD-like"/>
    <property type="match status" value="1"/>
</dbReference>
<reference evidence="2 3" key="1">
    <citation type="submission" date="2016-10" db="EMBL/GenBank/DDBJ databases">
        <authorList>
            <person name="de Groot N.N."/>
        </authorList>
    </citation>
    <scope>NUCLEOTIDE SEQUENCE [LARGE SCALE GENOMIC DNA]</scope>
    <source>
        <strain evidence="2 3">DSM 25584</strain>
    </source>
</reference>
<dbReference type="SUPFAM" id="SSF56784">
    <property type="entry name" value="HAD-like"/>
    <property type="match status" value="1"/>
</dbReference>
<dbReference type="AlphaFoldDB" id="A0A1G7TJ79"/>
<dbReference type="Proteomes" id="UP000199415">
    <property type="component" value="Unassembled WGS sequence"/>
</dbReference>
<organism evidence="2 3">
    <name type="scientific">Limimonas halophila</name>
    <dbReference type="NCBI Taxonomy" id="1082479"/>
    <lineage>
        <taxon>Bacteria</taxon>
        <taxon>Pseudomonadati</taxon>
        <taxon>Pseudomonadota</taxon>
        <taxon>Alphaproteobacteria</taxon>
        <taxon>Rhodospirillales</taxon>
        <taxon>Rhodovibrionaceae</taxon>
        <taxon>Limimonas</taxon>
    </lineage>
</organism>
<dbReference type="InterPro" id="IPR051540">
    <property type="entry name" value="S-2-haloacid_dehalogenase"/>
</dbReference>
<evidence type="ECO:0000313" key="3">
    <source>
        <dbReference type="Proteomes" id="UP000199415"/>
    </source>
</evidence>
<name>A0A1G7TJ79_9PROT</name>
<keyword evidence="3" id="KW-1185">Reference proteome</keyword>
<dbReference type="RefSeq" id="WP_090021001.1">
    <property type="nucleotide sequence ID" value="NZ_FNCE01000009.1"/>
</dbReference>
<accession>A0A1G7TJ79</accession>
<dbReference type="PANTHER" id="PTHR43316">
    <property type="entry name" value="HYDROLASE, HALOACID DELAHOGENASE-RELATED"/>
    <property type="match status" value="1"/>
</dbReference>
<sequence length="225" mass="24004">MSARPQAVTLALHGALLDRDSGVAAALAPWAERHGVEADVGPLVAAFHRHEPRRLRENPELRYPDVLELVFADLARDFGVTPTGAEAAAFGESVGDWPLFAESAEALGALQRHVHVALVANIDRATFTSVAGRLGGQPDVLVTAEDAGAYKPERAPFEMALDWLSEIGVGFDAVLHTGEARDADIAPARAMGLRTCRIDRADEGAGEADWRVGSLNELVAAIRQM</sequence>
<protein>
    <submittedName>
        <fullName evidence="2">Putative hydrolase of the HAD superfamily</fullName>
    </submittedName>
</protein>
<keyword evidence="1 2" id="KW-0378">Hydrolase</keyword>
<dbReference type="EMBL" id="FNCE01000009">
    <property type="protein sequence ID" value="SDG34590.1"/>
    <property type="molecule type" value="Genomic_DNA"/>
</dbReference>
<proteinExistence type="predicted"/>
<dbReference type="GO" id="GO:0016787">
    <property type="term" value="F:hydrolase activity"/>
    <property type="evidence" value="ECO:0007669"/>
    <property type="project" value="UniProtKB-KW"/>
</dbReference>
<evidence type="ECO:0000256" key="1">
    <source>
        <dbReference type="ARBA" id="ARBA00022801"/>
    </source>
</evidence>